<dbReference type="InterPro" id="IPR023476">
    <property type="entry name" value="Pep_tRNA_hydro_II_dom_sf"/>
</dbReference>
<gene>
    <name evidence="5" type="primary">PTRH2_1</name>
    <name evidence="5" type="ORF">HK100_000018</name>
</gene>
<evidence type="ECO:0000313" key="6">
    <source>
        <dbReference type="Proteomes" id="UP001211907"/>
    </source>
</evidence>
<dbReference type="InterPro" id="IPR002833">
    <property type="entry name" value="PTH2"/>
</dbReference>
<proteinExistence type="inferred from homology"/>
<dbReference type="PANTHER" id="PTHR12649:SF11">
    <property type="entry name" value="PEPTIDYL-TRNA HYDROLASE 2, MITOCHONDRIAL"/>
    <property type="match status" value="1"/>
</dbReference>
<comment type="catalytic activity">
    <reaction evidence="4">
        <text>an N-acyl-L-alpha-aminoacyl-tRNA + H2O = an N-acyl-L-amino acid + a tRNA + H(+)</text>
        <dbReference type="Rhea" id="RHEA:54448"/>
        <dbReference type="Rhea" id="RHEA-COMP:10123"/>
        <dbReference type="Rhea" id="RHEA-COMP:13883"/>
        <dbReference type="ChEBI" id="CHEBI:15377"/>
        <dbReference type="ChEBI" id="CHEBI:15378"/>
        <dbReference type="ChEBI" id="CHEBI:59874"/>
        <dbReference type="ChEBI" id="CHEBI:78442"/>
        <dbReference type="ChEBI" id="CHEBI:138191"/>
        <dbReference type="EC" id="3.1.1.29"/>
    </reaction>
</comment>
<accession>A0AAD5TCV8</accession>
<sequence length="303" mass="31823">MTEDECVQALIQLGFDEARVRLAYRQLGGANESLDAVAETAMLLSDAEAGAEAAGLARSASQAFKLVLVVNTRLAMGAGKVAAQASHAALGAVIGRAGNPEIDAWRNQGEPIVVLASDSDSLPDADASLSALEIRARDAGLPVFQVFDAGRTEVAAGSNTVLAIGPAVASRIDLITLSTEFLREMDGELLKPPFLKNRAFGAQISLIASLLSSFDFLNSSCFNLSVVKSGAEIGNILSIWSGAGVVELRTLLTCTGLDTKDDNPEFAFDKITGEFSPDKIVSSFSEYCTVIIGSFETSTVRQV</sequence>
<dbReference type="SUPFAM" id="SSF102462">
    <property type="entry name" value="Peptidyl-tRNA hydrolase II"/>
    <property type="match status" value="1"/>
</dbReference>
<name>A0AAD5TCV8_9FUNG</name>
<dbReference type="EC" id="3.1.1.29" evidence="1"/>
<keyword evidence="6" id="KW-1185">Reference proteome</keyword>
<dbReference type="GO" id="GO:0004045">
    <property type="term" value="F:peptidyl-tRNA hydrolase activity"/>
    <property type="evidence" value="ECO:0007669"/>
    <property type="project" value="UniProtKB-EC"/>
</dbReference>
<dbReference type="AlphaFoldDB" id="A0AAD5TCV8"/>
<comment type="caution">
    <text evidence="5">The sequence shown here is derived from an EMBL/GenBank/DDBJ whole genome shotgun (WGS) entry which is preliminary data.</text>
</comment>
<evidence type="ECO:0000256" key="3">
    <source>
        <dbReference type="ARBA" id="ARBA00038050"/>
    </source>
</evidence>
<evidence type="ECO:0000256" key="4">
    <source>
        <dbReference type="ARBA" id="ARBA00048707"/>
    </source>
</evidence>
<evidence type="ECO:0000256" key="1">
    <source>
        <dbReference type="ARBA" id="ARBA00013260"/>
    </source>
</evidence>
<dbReference type="FunFam" id="3.40.1490.10:FF:000002">
    <property type="entry name" value="Peptidyl-tRNA hydrolase 2, mitochondrial"/>
    <property type="match status" value="1"/>
</dbReference>
<dbReference type="GO" id="GO:0005829">
    <property type="term" value="C:cytosol"/>
    <property type="evidence" value="ECO:0007669"/>
    <property type="project" value="TreeGrafter"/>
</dbReference>
<comment type="similarity">
    <text evidence="3">Belongs to the PTH2 family.</text>
</comment>
<evidence type="ECO:0000313" key="5">
    <source>
        <dbReference type="EMBL" id="KAJ3143219.1"/>
    </source>
</evidence>
<evidence type="ECO:0000256" key="2">
    <source>
        <dbReference type="ARBA" id="ARBA00022801"/>
    </source>
</evidence>
<dbReference type="Pfam" id="PF01981">
    <property type="entry name" value="PTH2"/>
    <property type="match status" value="1"/>
</dbReference>
<dbReference type="EMBL" id="JADGJH010000001">
    <property type="protein sequence ID" value="KAJ3143219.1"/>
    <property type="molecule type" value="Genomic_DNA"/>
</dbReference>
<dbReference type="Proteomes" id="UP001211907">
    <property type="component" value="Unassembled WGS sequence"/>
</dbReference>
<reference evidence="5" key="1">
    <citation type="submission" date="2020-05" db="EMBL/GenBank/DDBJ databases">
        <title>Phylogenomic resolution of chytrid fungi.</title>
        <authorList>
            <person name="Stajich J.E."/>
            <person name="Amses K."/>
            <person name="Simmons R."/>
            <person name="Seto K."/>
            <person name="Myers J."/>
            <person name="Bonds A."/>
            <person name="Quandt C.A."/>
            <person name="Barry K."/>
            <person name="Liu P."/>
            <person name="Grigoriev I."/>
            <person name="Longcore J.E."/>
            <person name="James T.Y."/>
        </authorList>
    </citation>
    <scope>NUCLEOTIDE SEQUENCE</scope>
    <source>
        <strain evidence="5">JEL0513</strain>
    </source>
</reference>
<protein>
    <recommendedName>
        <fullName evidence="1">peptidyl-tRNA hydrolase</fullName>
        <ecNumber evidence="1">3.1.1.29</ecNumber>
    </recommendedName>
</protein>
<keyword evidence="2 5" id="KW-0378">Hydrolase</keyword>
<dbReference type="PANTHER" id="PTHR12649">
    <property type="entry name" value="PEPTIDYL-TRNA HYDROLASE 2"/>
    <property type="match status" value="1"/>
</dbReference>
<organism evidence="5 6">
    <name type="scientific">Physocladia obscura</name>
    <dbReference type="NCBI Taxonomy" id="109957"/>
    <lineage>
        <taxon>Eukaryota</taxon>
        <taxon>Fungi</taxon>
        <taxon>Fungi incertae sedis</taxon>
        <taxon>Chytridiomycota</taxon>
        <taxon>Chytridiomycota incertae sedis</taxon>
        <taxon>Chytridiomycetes</taxon>
        <taxon>Chytridiales</taxon>
        <taxon>Chytriomycetaceae</taxon>
        <taxon>Physocladia</taxon>
    </lineage>
</organism>
<dbReference type="Gene3D" id="3.40.1490.10">
    <property type="entry name" value="Bit1"/>
    <property type="match status" value="1"/>
</dbReference>